<dbReference type="InterPro" id="IPR042098">
    <property type="entry name" value="TauD-like_sf"/>
</dbReference>
<evidence type="ECO:0000256" key="5">
    <source>
        <dbReference type="ARBA" id="ARBA00023002"/>
    </source>
</evidence>
<dbReference type="InterPro" id="IPR051323">
    <property type="entry name" value="AtsK-like"/>
</dbReference>
<keyword evidence="9" id="KW-1185">Reference proteome</keyword>
<dbReference type="AlphaFoldDB" id="A0A0G2HTF7"/>
<dbReference type="PANTHER" id="PTHR30468:SF10">
    <property type="entry name" value="TAUD_TFDA-LIKE DOMAIN-CONTAINING PROTEIN"/>
    <property type="match status" value="1"/>
</dbReference>
<evidence type="ECO:0000313" key="9">
    <source>
        <dbReference type="Proteomes" id="UP000034680"/>
    </source>
</evidence>
<evidence type="ECO:0000256" key="6">
    <source>
        <dbReference type="ARBA" id="ARBA00023004"/>
    </source>
</evidence>
<protein>
    <recommendedName>
        <fullName evidence="7">TauD/TfdA-like domain-containing protein</fullName>
    </recommendedName>
</protein>
<dbReference type="SUPFAM" id="SSF51197">
    <property type="entry name" value="Clavaminate synthase-like"/>
    <property type="match status" value="1"/>
</dbReference>
<reference evidence="8 9" key="2">
    <citation type="submission" date="2015-05" db="EMBL/GenBank/DDBJ databases">
        <authorList>
            <person name="Morales-Cruz A."/>
            <person name="Amrine K.C."/>
            <person name="Cantu D."/>
        </authorList>
    </citation>
    <scope>NUCLEOTIDE SEQUENCE [LARGE SCALE GENOMIC DNA]</scope>
    <source>
        <strain evidence="8">DA912</strain>
    </source>
</reference>
<evidence type="ECO:0000259" key="7">
    <source>
        <dbReference type="Pfam" id="PF02668"/>
    </source>
</evidence>
<dbReference type="GO" id="GO:0005737">
    <property type="term" value="C:cytoplasm"/>
    <property type="evidence" value="ECO:0007669"/>
    <property type="project" value="TreeGrafter"/>
</dbReference>
<comment type="similarity">
    <text evidence="2">Belongs to the TfdA dioxygenase family.</text>
</comment>
<dbReference type="Proteomes" id="UP000034680">
    <property type="component" value="Unassembled WGS sequence"/>
</dbReference>
<dbReference type="PANTHER" id="PTHR30468">
    <property type="entry name" value="ALPHA-KETOGLUTARATE-DEPENDENT SULFONATE DIOXYGENASE"/>
    <property type="match status" value="1"/>
</dbReference>
<dbReference type="EMBL" id="LCUC01000392">
    <property type="protein sequence ID" value="KKY31385.1"/>
    <property type="molecule type" value="Genomic_DNA"/>
</dbReference>
<keyword evidence="3" id="KW-0479">Metal-binding</keyword>
<evidence type="ECO:0000256" key="1">
    <source>
        <dbReference type="ARBA" id="ARBA00001954"/>
    </source>
</evidence>
<evidence type="ECO:0000256" key="4">
    <source>
        <dbReference type="ARBA" id="ARBA00022964"/>
    </source>
</evidence>
<dbReference type="Pfam" id="PF02668">
    <property type="entry name" value="TauD"/>
    <property type="match status" value="1"/>
</dbReference>
<comment type="cofactor">
    <cofactor evidence="1">
        <name>Fe(2+)</name>
        <dbReference type="ChEBI" id="CHEBI:29033"/>
    </cofactor>
</comment>
<sequence>MEMLGPKHQAMCWIQCYVSQRCVVFFRNQDLNIGDQKLLGQKLGELTGKPASSKLHRDALANGKRGIPVDQNGRCDDEVSVISSEIGKKFFQDRVTLASKKIASVGWHADISFERIPSDYAVLKMTQPNEDAGGDTLWASAYEAYDRLSPVFQEFAEGLTATHYQPDFLQVKEKFGEDLIEDYRGSPENTGLDFKAEHPVIRTNPVTGWKSLFGACYQVRFGWYNDVTPRESDILKQYFNQLICENHDLQVRFRWGKNDIAIWDK</sequence>
<dbReference type="Gene3D" id="3.60.130.10">
    <property type="entry name" value="Clavaminate synthase-like"/>
    <property type="match status" value="1"/>
</dbReference>
<feature type="domain" description="TauD/TfdA-like" evidence="7">
    <location>
        <begin position="13"/>
        <end position="264"/>
    </location>
</feature>
<keyword evidence="6" id="KW-0408">Iron</keyword>
<keyword evidence="5" id="KW-0560">Oxidoreductase</keyword>
<dbReference type="GO" id="GO:0016706">
    <property type="term" value="F:2-oxoglutarate-dependent dioxygenase activity"/>
    <property type="evidence" value="ECO:0007669"/>
    <property type="project" value="TreeGrafter"/>
</dbReference>
<dbReference type="STRING" id="1214573.A0A0G2HTF7"/>
<evidence type="ECO:0000256" key="3">
    <source>
        <dbReference type="ARBA" id="ARBA00022723"/>
    </source>
</evidence>
<reference evidence="8 9" key="1">
    <citation type="submission" date="2015-05" db="EMBL/GenBank/DDBJ databases">
        <title>Distinctive expansion of gene families associated with plant cell wall degradation and secondary metabolism in the genomes of grapevine trunk pathogens.</title>
        <authorList>
            <person name="Lawrence D.P."/>
            <person name="Travadon R."/>
            <person name="Rolshausen P.E."/>
            <person name="Baumgartner K."/>
        </authorList>
    </citation>
    <scope>NUCLEOTIDE SEQUENCE [LARGE SCALE GENOMIC DNA]</scope>
    <source>
        <strain evidence="8">DA912</strain>
    </source>
</reference>
<accession>A0A0G2HTF7</accession>
<keyword evidence="4" id="KW-0223">Dioxygenase</keyword>
<organism evidence="8 9">
    <name type="scientific">Diaporthe ampelina</name>
    <dbReference type="NCBI Taxonomy" id="1214573"/>
    <lineage>
        <taxon>Eukaryota</taxon>
        <taxon>Fungi</taxon>
        <taxon>Dikarya</taxon>
        <taxon>Ascomycota</taxon>
        <taxon>Pezizomycotina</taxon>
        <taxon>Sordariomycetes</taxon>
        <taxon>Sordariomycetidae</taxon>
        <taxon>Diaporthales</taxon>
        <taxon>Diaporthaceae</taxon>
        <taxon>Diaporthe</taxon>
    </lineage>
</organism>
<dbReference type="GO" id="GO:0046872">
    <property type="term" value="F:metal ion binding"/>
    <property type="evidence" value="ECO:0007669"/>
    <property type="project" value="UniProtKB-KW"/>
</dbReference>
<proteinExistence type="inferred from homology"/>
<evidence type="ECO:0000256" key="2">
    <source>
        <dbReference type="ARBA" id="ARBA00005896"/>
    </source>
</evidence>
<gene>
    <name evidence="8" type="ORF">UCDDA912_g08678</name>
</gene>
<comment type="caution">
    <text evidence="8">The sequence shown here is derived from an EMBL/GenBank/DDBJ whole genome shotgun (WGS) entry which is preliminary data.</text>
</comment>
<dbReference type="OrthoDB" id="10257314at2759"/>
<evidence type="ECO:0000313" key="8">
    <source>
        <dbReference type="EMBL" id="KKY31385.1"/>
    </source>
</evidence>
<dbReference type="InterPro" id="IPR003819">
    <property type="entry name" value="TauD/TfdA-like"/>
</dbReference>
<name>A0A0G2HTF7_9PEZI</name>